<name>A0A3B0TWQ0_9ZZZZ</name>
<accession>A0A3B0TWQ0</accession>
<evidence type="ECO:0000313" key="2">
    <source>
        <dbReference type="EMBL" id="VAW16539.1"/>
    </source>
</evidence>
<sequence length="179" mass="19972">MKSTDINISPDEFEQQVKSWIEAAAETPVTFEVVHKEMVPGDGGEYEIDVVVRFSHFGGAEFTVLVECKRHKNAIKRELVMVLESKLRDTKAQKGMLFSTSNFQSGAIKFADKHNIALIQVASESTHYLTRSQPGIASLDHGNWGYVGWLHKAADVNYKRTVVSTSETDALRNWLASNG</sequence>
<feature type="domain" description="Restriction endonuclease type IV Mrr" evidence="1">
    <location>
        <begin position="8"/>
        <end position="120"/>
    </location>
</feature>
<dbReference type="Pfam" id="PF04471">
    <property type="entry name" value="Mrr_cat"/>
    <property type="match status" value="1"/>
</dbReference>
<dbReference type="GO" id="GO:0004519">
    <property type="term" value="F:endonuclease activity"/>
    <property type="evidence" value="ECO:0007669"/>
    <property type="project" value="InterPro"/>
</dbReference>
<protein>
    <recommendedName>
        <fullName evidence="1">Restriction endonuclease type IV Mrr domain-containing protein</fullName>
    </recommendedName>
</protein>
<dbReference type="InterPro" id="IPR011856">
    <property type="entry name" value="tRNA_endonuc-like_dom_sf"/>
</dbReference>
<dbReference type="SUPFAM" id="SSF52980">
    <property type="entry name" value="Restriction endonuclease-like"/>
    <property type="match status" value="1"/>
</dbReference>
<organism evidence="2">
    <name type="scientific">hydrothermal vent metagenome</name>
    <dbReference type="NCBI Taxonomy" id="652676"/>
    <lineage>
        <taxon>unclassified sequences</taxon>
        <taxon>metagenomes</taxon>
        <taxon>ecological metagenomes</taxon>
    </lineage>
</organism>
<gene>
    <name evidence="2" type="ORF">MNBD_BACTEROID05-786</name>
</gene>
<dbReference type="GO" id="GO:0003677">
    <property type="term" value="F:DNA binding"/>
    <property type="evidence" value="ECO:0007669"/>
    <property type="project" value="InterPro"/>
</dbReference>
<proteinExistence type="predicted"/>
<dbReference type="AlphaFoldDB" id="A0A3B0TWQ0"/>
<evidence type="ECO:0000259" key="1">
    <source>
        <dbReference type="Pfam" id="PF04471"/>
    </source>
</evidence>
<dbReference type="InterPro" id="IPR011335">
    <property type="entry name" value="Restrct_endonuc-II-like"/>
</dbReference>
<dbReference type="EMBL" id="UOEN01000327">
    <property type="protein sequence ID" value="VAW16539.1"/>
    <property type="molecule type" value="Genomic_DNA"/>
</dbReference>
<dbReference type="InterPro" id="IPR007560">
    <property type="entry name" value="Restrct_endonuc_IV_Mrr"/>
</dbReference>
<dbReference type="Gene3D" id="3.40.1350.10">
    <property type="match status" value="1"/>
</dbReference>
<reference evidence="2" key="1">
    <citation type="submission" date="2018-06" db="EMBL/GenBank/DDBJ databases">
        <authorList>
            <person name="Zhirakovskaya E."/>
        </authorList>
    </citation>
    <scope>NUCLEOTIDE SEQUENCE</scope>
</reference>
<dbReference type="GO" id="GO:0009307">
    <property type="term" value="P:DNA restriction-modification system"/>
    <property type="evidence" value="ECO:0007669"/>
    <property type="project" value="InterPro"/>
</dbReference>